<keyword evidence="3" id="KW-1185">Reference proteome</keyword>
<dbReference type="AlphaFoldDB" id="D7UXL5"/>
<sequence>MYTHLLVEGKALKTNFYLCCEANHIHLLNLLNDYINNFHNKDILIHTNYKKLLDIKVHFHKNDLPHLLGWDKSSNFTGAKRICDAVHREKMTHESMKKHHRYDESKKRMLQYNFLHNIFYDGGIDACVMTRDMKPNRMKLDIVFYEEKIEEYVVLGLRKRAETDYFVLTTLHTTGKSNCLYNNRRKTSISSIEWL</sequence>
<proteinExistence type="predicted"/>
<accession>D7UXL5</accession>
<comment type="caution">
    <text evidence="2">The sequence shown here is derived from an EMBL/GenBank/DDBJ whole genome shotgun (WGS) entry which is preliminary data.</text>
</comment>
<dbReference type="EMBL" id="ACCR02000003">
    <property type="protein sequence ID" value="EFI84423.1"/>
    <property type="molecule type" value="Genomic_DNA"/>
</dbReference>
<dbReference type="eggNOG" id="ENOG5032PE8">
    <property type="taxonomic scope" value="Bacteria"/>
</dbReference>
<evidence type="ECO:0000313" key="3">
    <source>
        <dbReference type="Proteomes" id="UP000010119"/>
    </source>
</evidence>
<dbReference type="Proteomes" id="UP000010119">
    <property type="component" value="Unassembled WGS sequence"/>
</dbReference>
<protein>
    <recommendedName>
        <fullName evidence="1">Phage-Barnase-EndoU-ColicinE5/D-RelE like nuclease 4 domain-containing protein</fullName>
    </recommendedName>
</protein>
<evidence type="ECO:0000259" key="1">
    <source>
        <dbReference type="Pfam" id="PF18813"/>
    </source>
</evidence>
<dbReference type="HOGENOM" id="CLU_117590_1_0_9"/>
<evidence type="ECO:0000313" key="2">
    <source>
        <dbReference type="EMBL" id="EFI84423.1"/>
    </source>
</evidence>
<name>D7UXL5_LISGR</name>
<dbReference type="InterPro" id="IPR041420">
    <property type="entry name" value="PBECR4"/>
</dbReference>
<dbReference type="Pfam" id="PF18813">
    <property type="entry name" value="PBECR4"/>
    <property type="match status" value="1"/>
</dbReference>
<gene>
    <name evidence="2" type="ORF">HMPREF0556_10976</name>
</gene>
<reference evidence="2" key="1">
    <citation type="submission" date="2010-06" db="EMBL/GenBank/DDBJ databases">
        <authorList>
            <person name="Muzny D."/>
            <person name="Qin X."/>
            <person name="Buhay C."/>
            <person name="Dugan-Rocha S."/>
            <person name="Ding Y."/>
            <person name="Chen G."/>
            <person name="Hawes A."/>
            <person name="Holder M."/>
            <person name="Jhangiani S."/>
            <person name="Johnson A."/>
            <person name="Khan Z."/>
            <person name="Li Z."/>
            <person name="Liu W."/>
            <person name="Liu X."/>
            <person name="Perez L."/>
            <person name="Shen H."/>
            <person name="Wang Q."/>
            <person name="Watt J."/>
            <person name="Xi L."/>
            <person name="Xin Y."/>
            <person name="Zhou J."/>
            <person name="Deng J."/>
            <person name="Jiang H."/>
            <person name="Liu Y."/>
            <person name="Qu J."/>
            <person name="Song X.-Z."/>
            <person name="Zhang L."/>
            <person name="Villasana D."/>
            <person name="Johnson A."/>
            <person name="Liu J."/>
            <person name="Liyanage D."/>
            <person name="Lorensuhewa L."/>
            <person name="Robinson T."/>
            <person name="Song A."/>
            <person name="Song B.-B."/>
            <person name="Dinh H."/>
            <person name="Thornton R."/>
            <person name="Coyle M."/>
            <person name="Francisco L."/>
            <person name="Jackson L."/>
            <person name="Javaid M."/>
            <person name="Korchina V."/>
            <person name="Kovar C."/>
            <person name="Mata R."/>
            <person name="Mathew T."/>
            <person name="Ngo R."/>
            <person name="Nguyen L."/>
            <person name="Nguyen N."/>
            <person name="Okwuonu G."/>
            <person name="Ongeri F."/>
            <person name="Pham C."/>
            <person name="Simmons D."/>
            <person name="Wilczek-Boney K."/>
            <person name="Hale W."/>
            <person name="Jakkamsetti A."/>
            <person name="Pham P."/>
            <person name="Ruth R."/>
            <person name="San Lucas F."/>
            <person name="Warren J."/>
            <person name="Zhang J."/>
            <person name="Zhao Z."/>
            <person name="Zhou C."/>
            <person name="Zhu D."/>
            <person name="Lee S."/>
            <person name="Bess C."/>
            <person name="Blankenburg K."/>
            <person name="Forbes L."/>
            <person name="Fu Q."/>
            <person name="Gubbala S."/>
            <person name="Hirani K."/>
            <person name="Jayaseelan J.C."/>
            <person name="Lara F."/>
            <person name="Munidasa M."/>
            <person name="Palculict T."/>
            <person name="Patil S."/>
            <person name="Pu L.-L."/>
            <person name="Saada N."/>
            <person name="Tang L."/>
            <person name="Weissenberger G."/>
            <person name="Zhu Y."/>
            <person name="Hemphill L."/>
            <person name="Shang Y."/>
            <person name="Youmans B."/>
            <person name="Ayvaz T."/>
            <person name="Ross M."/>
            <person name="Santibanez J."/>
            <person name="Aqrawi P."/>
            <person name="Gross S."/>
            <person name="Joshi V."/>
            <person name="Fowler G."/>
            <person name="Nazareth L."/>
            <person name="Reid J."/>
            <person name="Worley K."/>
            <person name="Petrosino J."/>
            <person name="Highlander S."/>
            <person name="Gibbs R."/>
        </authorList>
    </citation>
    <scope>NUCLEOTIDE SEQUENCE [LARGE SCALE GENOMIC DNA]</scope>
    <source>
        <strain evidence="2">DSM 20601</strain>
    </source>
</reference>
<feature type="domain" description="Phage-Barnase-EndoU-ColicinE5/D-RelE like nuclease 4" evidence="1">
    <location>
        <begin position="27"/>
        <end position="179"/>
    </location>
</feature>
<dbReference type="STRING" id="525367.HMPREF0556_10976"/>
<organism evidence="2 3">
    <name type="scientific">Listeria grayi DSM 20601</name>
    <dbReference type="NCBI Taxonomy" id="525367"/>
    <lineage>
        <taxon>Bacteria</taxon>
        <taxon>Bacillati</taxon>
        <taxon>Bacillota</taxon>
        <taxon>Bacilli</taxon>
        <taxon>Bacillales</taxon>
        <taxon>Listeriaceae</taxon>
        <taxon>Listeria</taxon>
    </lineage>
</organism>